<feature type="compositionally biased region" description="Basic and acidic residues" evidence="1">
    <location>
        <begin position="138"/>
        <end position="160"/>
    </location>
</feature>
<feature type="region of interest" description="Disordered" evidence="1">
    <location>
        <begin position="138"/>
        <end position="161"/>
    </location>
</feature>
<dbReference type="EMBL" id="JACGCI010000028">
    <property type="protein sequence ID" value="KAF6756023.1"/>
    <property type="molecule type" value="Genomic_DNA"/>
</dbReference>
<sequence>MPVLQLLPVGITISKVKPSRRTSSRHNSSKSKSSPSGLLARGGIPGFACPIEGCEKVIAVKGMLPHVKSVHKLGPASGSLREYHRCPIPGCREYLNFSWFIGPHLAEDHKGRYKLNLLQMEVREPERAKMDVEDARIKNEDEPGMSRRKESADCSSRRQDMSPVKAPQLLESQIASSSITLAPAWHSAPHFPPPCYTAYQPPAQPYSYRILQVPQVHGSASTYDQNQLPPVGAGECYDSEPGPNLFLPSASAQYHSKPPTYYGRTVEELARDPSRTEFCQWEVAVYGRLESDQQFIRRFLEESSKTLWKVWPY</sequence>
<accession>A0A8H6I249</accession>
<name>A0A8H6I249_9AGAR</name>
<reference evidence="2 3" key="1">
    <citation type="submission" date="2020-07" db="EMBL/GenBank/DDBJ databases">
        <title>Comparative genomics of pyrophilous fungi reveals a link between fire events and developmental genes.</title>
        <authorList>
            <consortium name="DOE Joint Genome Institute"/>
            <person name="Steindorff A.S."/>
            <person name="Carver A."/>
            <person name="Calhoun S."/>
            <person name="Stillman K."/>
            <person name="Liu H."/>
            <person name="Lipzen A."/>
            <person name="Pangilinan J."/>
            <person name="Labutti K."/>
            <person name="Bruns T.D."/>
            <person name="Grigoriev I.V."/>
        </authorList>
    </citation>
    <scope>NUCLEOTIDE SEQUENCE [LARGE SCALE GENOMIC DNA]</scope>
    <source>
        <strain evidence="2 3">CBS 144469</strain>
    </source>
</reference>
<feature type="region of interest" description="Disordered" evidence="1">
    <location>
        <begin position="17"/>
        <end position="38"/>
    </location>
</feature>
<keyword evidence="3" id="KW-1185">Reference proteome</keyword>
<evidence type="ECO:0000313" key="3">
    <source>
        <dbReference type="Proteomes" id="UP000521943"/>
    </source>
</evidence>
<organism evidence="2 3">
    <name type="scientific">Ephemerocybe angulata</name>
    <dbReference type="NCBI Taxonomy" id="980116"/>
    <lineage>
        <taxon>Eukaryota</taxon>
        <taxon>Fungi</taxon>
        <taxon>Dikarya</taxon>
        <taxon>Basidiomycota</taxon>
        <taxon>Agaricomycotina</taxon>
        <taxon>Agaricomycetes</taxon>
        <taxon>Agaricomycetidae</taxon>
        <taxon>Agaricales</taxon>
        <taxon>Agaricineae</taxon>
        <taxon>Psathyrellaceae</taxon>
        <taxon>Ephemerocybe</taxon>
    </lineage>
</organism>
<evidence type="ECO:0000256" key="1">
    <source>
        <dbReference type="SAM" id="MobiDB-lite"/>
    </source>
</evidence>
<proteinExistence type="predicted"/>
<evidence type="ECO:0000313" key="2">
    <source>
        <dbReference type="EMBL" id="KAF6756023.1"/>
    </source>
</evidence>
<comment type="caution">
    <text evidence="2">The sequence shown here is derived from an EMBL/GenBank/DDBJ whole genome shotgun (WGS) entry which is preliminary data.</text>
</comment>
<dbReference type="Proteomes" id="UP000521943">
    <property type="component" value="Unassembled WGS sequence"/>
</dbReference>
<evidence type="ECO:0008006" key="4">
    <source>
        <dbReference type="Google" id="ProtNLM"/>
    </source>
</evidence>
<feature type="compositionally biased region" description="Basic residues" evidence="1">
    <location>
        <begin position="17"/>
        <end position="29"/>
    </location>
</feature>
<gene>
    <name evidence="2" type="ORF">DFP72DRAFT_1169434</name>
</gene>
<protein>
    <recommendedName>
        <fullName evidence="4">C2H2-type domain-containing protein</fullName>
    </recommendedName>
</protein>
<dbReference type="AlphaFoldDB" id="A0A8H6I249"/>